<feature type="compositionally biased region" description="Low complexity" evidence="1">
    <location>
        <begin position="17"/>
        <end position="28"/>
    </location>
</feature>
<comment type="caution">
    <text evidence="2">The sequence shown here is derived from an EMBL/GenBank/DDBJ whole genome shotgun (WGS) entry which is preliminary data.</text>
</comment>
<evidence type="ECO:0008006" key="4">
    <source>
        <dbReference type="Google" id="ProtNLM"/>
    </source>
</evidence>
<dbReference type="Proteomes" id="UP001054837">
    <property type="component" value="Unassembled WGS sequence"/>
</dbReference>
<dbReference type="EMBL" id="BPLQ01014724">
    <property type="protein sequence ID" value="GIY82511.1"/>
    <property type="molecule type" value="Genomic_DNA"/>
</dbReference>
<sequence length="146" mass="15991">MGNDLGEVVPEENGKCSPDPLSLPSDLLSRSPLEKRRWRCGPHLREPSASPPPISLRNIVAGKRKGNLTGFLPNDPNIRSSNPPHVHPPDAWEGDSGRTQVTHKVNNQKKLDSSVSPISVQLMCKSIHQQQALFPDKLPNGKKSNS</sequence>
<dbReference type="AlphaFoldDB" id="A0AAV4WIY7"/>
<gene>
    <name evidence="2" type="ORF">CDAR_548871</name>
</gene>
<evidence type="ECO:0000256" key="1">
    <source>
        <dbReference type="SAM" id="MobiDB-lite"/>
    </source>
</evidence>
<feature type="region of interest" description="Disordered" evidence="1">
    <location>
        <begin position="1"/>
        <end position="28"/>
    </location>
</feature>
<evidence type="ECO:0000313" key="3">
    <source>
        <dbReference type="Proteomes" id="UP001054837"/>
    </source>
</evidence>
<reference evidence="2 3" key="1">
    <citation type="submission" date="2021-06" db="EMBL/GenBank/DDBJ databases">
        <title>Caerostris darwini draft genome.</title>
        <authorList>
            <person name="Kono N."/>
            <person name="Arakawa K."/>
        </authorList>
    </citation>
    <scope>NUCLEOTIDE SEQUENCE [LARGE SCALE GENOMIC DNA]</scope>
</reference>
<proteinExistence type="predicted"/>
<name>A0AAV4WIY7_9ARAC</name>
<keyword evidence="3" id="KW-1185">Reference proteome</keyword>
<accession>A0AAV4WIY7</accession>
<feature type="region of interest" description="Disordered" evidence="1">
    <location>
        <begin position="66"/>
        <end position="98"/>
    </location>
</feature>
<organism evidence="2 3">
    <name type="scientific">Caerostris darwini</name>
    <dbReference type="NCBI Taxonomy" id="1538125"/>
    <lineage>
        <taxon>Eukaryota</taxon>
        <taxon>Metazoa</taxon>
        <taxon>Ecdysozoa</taxon>
        <taxon>Arthropoda</taxon>
        <taxon>Chelicerata</taxon>
        <taxon>Arachnida</taxon>
        <taxon>Araneae</taxon>
        <taxon>Araneomorphae</taxon>
        <taxon>Entelegynae</taxon>
        <taxon>Araneoidea</taxon>
        <taxon>Araneidae</taxon>
        <taxon>Caerostris</taxon>
    </lineage>
</organism>
<evidence type="ECO:0000313" key="2">
    <source>
        <dbReference type="EMBL" id="GIY82511.1"/>
    </source>
</evidence>
<protein>
    <recommendedName>
        <fullName evidence="4">Prolactin receptor</fullName>
    </recommendedName>
</protein>